<keyword evidence="10" id="KW-1185">Reference proteome</keyword>
<feature type="chain" id="PRO_5018106545" description="Laminin EGF-like domain-containing protein" evidence="7">
    <location>
        <begin position="28"/>
        <end position="131"/>
    </location>
</feature>
<reference evidence="9" key="2">
    <citation type="submission" date="2025-09" db="UniProtKB">
        <authorList>
            <consortium name="Ensembl"/>
        </authorList>
    </citation>
    <scope>IDENTIFICATION</scope>
</reference>
<evidence type="ECO:0000256" key="1">
    <source>
        <dbReference type="ARBA" id="ARBA00022729"/>
    </source>
</evidence>
<dbReference type="InterPro" id="IPR056863">
    <property type="entry name" value="LMN_ATRN_NET-like_EGF"/>
</dbReference>
<evidence type="ECO:0000256" key="4">
    <source>
        <dbReference type="ARBA" id="ARBA00023180"/>
    </source>
</evidence>
<sequence>KSATWGASPLLTSYLFSLFFPAPPTSLSECNCSGRSDQCVFDMEQYRSTGSGGRCVSCRDNTDGPHCERCRNGYYRKSTEDPCLPCNCNVNGSVSLQCDVEGRCACREGVTGEKCNTCQAGFHSIGPGGCR</sequence>
<dbReference type="Proteomes" id="UP000265160">
    <property type="component" value="Unplaced"/>
</dbReference>
<dbReference type="GO" id="GO:0009888">
    <property type="term" value="P:tissue development"/>
    <property type="evidence" value="ECO:0007669"/>
    <property type="project" value="TreeGrafter"/>
</dbReference>
<evidence type="ECO:0000256" key="5">
    <source>
        <dbReference type="ARBA" id="ARBA00023292"/>
    </source>
</evidence>
<keyword evidence="5 6" id="KW-0424">Laminin EGF-like domain</keyword>
<name>A0A3P9DSU5_9CICH</name>
<dbReference type="InterPro" id="IPR050440">
    <property type="entry name" value="Laminin/Netrin_ECM"/>
</dbReference>
<dbReference type="PANTHER" id="PTHR10574:SF240">
    <property type="entry name" value="LAMININ SUBUNIT GAMMA-3"/>
    <property type="match status" value="1"/>
</dbReference>
<evidence type="ECO:0000259" key="8">
    <source>
        <dbReference type="PROSITE" id="PS50027"/>
    </source>
</evidence>
<dbReference type="PROSITE" id="PS01248">
    <property type="entry name" value="EGF_LAM_1"/>
    <property type="match status" value="2"/>
</dbReference>
<feature type="disulfide bond" evidence="6">
    <location>
        <begin position="106"/>
        <end position="115"/>
    </location>
</feature>
<keyword evidence="1 7" id="KW-0732">Signal</keyword>
<dbReference type="FunFam" id="2.10.25.10:FF:000533">
    <property type="entry name" value="Laminin subunit gamma 2"/>
    <property type="match status" value="1"/>
</dbReference>
<dbReference type="GO" id="GO:0007411">
    <property type="term" value="P:axon guidance"/>
    <property type="evidence" value="ECO:0007669"/>
    <property type="project" value="TreeGrafter"/>
</dbReference>
<dbReference type="STRING" id="106582.ENSMZEP00005037810"/>
<keyword evidence="3 6" id="KW-1015">Disulfide bond</keyword>
<dbReference type="Pfam" id="PF00053">
    <property type="entry name" value="EGF_laminin"/>
    <property type="match status" value="1"/>
</dbReference>
<protein>
    <recommendedName>
        <fullName evidence="8">Laminin EGF-like domain-containing protein</fullName>
    </recommendedName>
</protein>
<comment type="caution">
    <text evidence="6">Lacks conserved residue(s) required for the propagation of feature annotation.</text>
</comment>
<dbReference type="Ensembl" id="ENSMZET00005039149.1">
    <property type="protein sequence ID" value="ENSMZEP00005037810.1"/>
    <property type="gene ID" value="ENSMZEG00005028209.1"/>
</dbReference>
<dbReference type="Pfam" id="PF24973">
    <property type="entry name" value="EGF_LMN_ATRN"/>
    <property type="match status" value="1"/>
</dbReference>
<feature type="disulfide bond" evidence="6">
    <location>
        <begin position="58"/>
        <end position="67"/>
    </location>
</feature>
<dbReference type="InterPro" id="IPR002049">
    <property type="entry name" value="LE_dom"/>
</dbReference>
<evidence type="ECO:0000256" key="6">
    <source>
        <dbReference type="PROSITE-ProRule" id="PRU00460"/>
    </source>
</evidence>
<dbReference type="PROSITE" id="PS50027">
    <property type="entry name" value="EGF_LAM_2"/>
    <property type="match status" value="2"/>
</dbReference>
<dbReference type="SUPFAM" id="SSF57196">
    <property type="entry name" value="EGF/Laminin"/>
    <property type="match status" value="2"/>
</dbReference>
<dbReference type="GO" id="GO:0009887">
    <property type="term" value="P:animal organ morphogenesis"/>
    <property type="evidence" value="ECO:0007669"/>
    <property type="project" value="TreeGrafter"/>
</dbReference>
<dbReference type="PANTHER" id="PTHR10574">
    <property type="entry name" value="NETRIN/LAMININ-RELATED"/>
    <property type="match status" value="1"/>
</dbReference>
<dbReference type="SMART" id="SM00180">
    <property type="entry name" value="EGF_Lam"/>
    <property type="match status" value="2"/>
</dbReference>
<evidence type="ECO:0000313" key="10">
    <source>
        <dbReference type="Proteomes" id="UP000265160"/>
    </source>
</evidence>
<evidence type="ECO:0000313" key="9">
    <source>
        <dbReference type="Ensembl" id="ENSMZEP00005037810.1"/>
    </source>
</evidence>
<evidence type="ECO:0000256" key="7">
    <source>
        <dbReference type="SAM" id="SignalP"/>
    </source>
</evidence>
<feature type="signal peptide" evidence="7">
    <location>
        <begin position="1"/>
        <end position="27"/>
    </location>
</feature>
<evidence type="ECO:0000256" key="2">
    <source>
        <dbReference type="ARBA" id="ARBA00022737"/>
    </source>
</evidence>
<dbReference type="AlphaFoldDB" id="A0A3P9DSU5"/>
<dbReference type="Gene3D" id="2.10.25.10">
    <property type="entry name" value="Laminin"/>
    <property type="match status" value="2"/>
</dbReference>
<dbReference type="CDD" id="cd00055">
    <property type="entry name" value="EGF_Lam"/>
    <property type="match status" value="1"/>
</dbReference>
<dbReference type="GO" id="GO:0005604">
    <property type="term" value="C:basement membrane"/>
    <property type="evidence" value="ECO:0007669"/>
    <property type="project" value="TreeGrafter"/>
</dbReference>
<accession>A0A3P9DSU5</accession>
<keyword evidence="2" id="KW-0677">Repeat</keyword>
<feature type="disulfide bond" evidence="6">
    <location>
        <begin position="86"/>
        <end position="98"/>
    </location>
</feature>
<dbReference type="GeneTree" id="ENSGT00940000166104"/>
<reference evidence="9" key="1">
    <citation type="submission" date="2025-08" db="UniProtKB">
        <authorList>
            <consortium name="Ensembl"/>
        </authorList>
    </citation>
    <scope>IDENTIFICATION</scope>
</reference>
<feature type="domain" description="Laminin EGF-like" evidence="8">
    <location>
        <begin position="30"/>
        <end position="85"/>
    </location>
</feature>
<feature type="domain" description="Laminin EGF-like" evidence="8">
    <location>
        <begin position="86"/>
        <end position="131"/>
    </location>
</feature>
<proteinExistence type="predicted"/>
<dbReference type="FunFam" id="2.10.25.10:FF:000067">
    <property type="entry name" value="Laminin subunit gamma 1"/>
    <property type="match status" value="1"/>
</dbReference>
<organism evidence="9 10">
    <name type="scientific">Maylandia zebra</name>
    <name type="common">zebra mbuna</name>
    <dbReference type="NCBI Taxonomy" id="106582"/>
    <lineage>
        <taxon>Eukaryota</taxon>
        <taxon>Metazoa</taxon>
        <taxon>Chordata</taxon>
        <taxon>Craniata</taxon>
        <taxon>Vertebrata</taxon>
        <taxon>Euteleostomi</taxon>
        <taxon>Actinopterygii</taxon>
        <taxon>Neopterygii</taxon>
        <taxon>Teleostei</taxon>
        <taxon>Neoteleostei</taxon>
        <taxon>Acanthomorphata</taxon>
        <taxon>Ovalentaria</taxon>
        <taxon>Cichlomorphae</taxon>
        <taxon>Cichliformes</taxon>
        <taxon>Cichlidae</taxon>
        <taxon>African cichlids</taxon>
        <taxon>Pseudocrenilabrinae</taxon>
        <taxon>Haplochromini</taxon>
        <taxon>Maylandia</taxon>
        <taxon>Maylandia zebra complex</taxon>
    </lineage>
</organism>
<evidence type="ECO:0000256" key="3">
    <source>
        <dbReference type="ARBA" id="ARBA00023157"/>
    </source>
</evidence>
<keyword evidence="4" id="KW-0325">Glycoprotein</keyword>